<dbReference type="EMBL" id="JBBPBN010000045">
    <property type="protein sequence ID" value="KAK8995695.1"/>
    <property type="molecule type" value="Genomic_DNA"/>
</dbReference>
<evidence type="ECO:0000313" key="3">
    <source>
        <dbReference type="Proteomes" id="UP001396334"/>
    </source>
</evidence>
<feature type="region of interest" description="Disordered" evidence="1">
    <location>
        <begin position="265"/>
        <end position="284"/>
    </location>
</feature>
<name>A0ABR2Q4U3_9ROSI</name>
<comment type="caution">
    <text evidence="2">The sequence shown here is derived from an EMBL/GenBank/DDBJ whole genome shotgun (WGS) entry which is preliminary data.</text>
</comment>
<organism evidence="2 3">
    <name type="scientific">Hibiscus sabdariffa</name>
    <name type="common">roselle</name>
    <dbReference type="NCBI Taxonomy" id="183260"/>
    <lineage>
        <taxon>Eukaryota</taxon>
        <taxon>Viridiplantae</taxon>
        <taxon>Streptophyta</taxon>
        <taxon>Embryophyta</taxon>
        <taxon>Tracheophyta</taxon>
        <taxon>Spermatophyta</taxon>
        <taxon>Magnoliopsida</taxon>
        <taxon>eudicotyledons</taxon>
        <taxon>Gunneridae</taxon>
        <taxon>Pentapetalae</taxon>
        <taxon>rosids</taxon>
        <taxon>malvids</taxon>
        <taxon>Malvales</taxon>
        <taxon>Malvaceae</taxon>
        <taxon>Malvoideae</taxon>
        <taxon>Hibiscus</taxon>
    </lineage>
</organism>
<dbReference type="Proteomes" id="UP001396334">
    <property type="component" value="Unassembled WGS sequence"/>
</dbReference>
<protein>
    <recommendedName>
        <fullName evidence="4">Knr4/Smi1-like domain-containing protein</fullName>
    </recommendedName>
</protein>
<evidence type="ECO:0008006" key="4">
    <source>
        <dbReference type="Google" id="ProtNLM"/>
    </source>
</evidence>
<evidence type="ECO:0000256" key="1">
    <source>
        <dbReference type="SAM" id="MobiDB-lite"/>
    </source>
</evidence>
<accession>A0ABR2Q4U3</accession>
<sequence length="399" mass="43935">MVDVDRRMSGLNPGHIAGLRRLSARASAPSTPASLPARNGLTSFSSLADKVITHLRDSGFQVQPGLSDAEFARAEAEFGFVFPPDLRAILSAGLPVGPGFPDWRSAGARLHLRASLDLPIAAISFQIARNTLWSKSWGPRPSDPEKSLRVARNALKRAPLLIPIFNHCYIPCNPSLAGNPIFFIDENRVFCCGLDISDFFERESLFKSSESKPEVLKKQRSVTEKSTGSSTKFSRRSLDAGLVTGTRTPRWVEFWSDAAVDRRRRNSSSSSNSSPDRYFDMPRTHTPPKWVDKYIGQIGSVLREGGWGETDITEIVHVSASGFFEGEMVLLDNQAVLDALLLKADRFSDTLRRAGWSSEEVSDALGFDFRPGKERKPAKKLSPELVEKIGKLAESVTGS</sequence>
<dbReference type="PANTHER" id="PTHR32011:SF2">
    <property type="entry name" value="OS08G0472400 PROTEIN"/>
    <property type="match status" value="1"/>
</dbReference>
<dbReference type="PANTHER" id="PTHR32011">
    <property type="entry name" value="OS08G0472400 PROTEIN"/>
    <property type="match status" value="1"/>
</dbReference>
<gene>
    <name evidence="2" type="ORF">V6N11_075956</name>
</gene>
<reference evidence="2 3" key="1">
    <citation type="journal article" date="2024" name="G3 (Bethesda)">
        <title>Genome assembly of Hibiscus sabdariffa L. provides insights into metabolisms of medicinal natural products.</title>
        <authorList>
            <person name="Kim T."/>
        </authorList>
    </citation>
    <scope>NUCLEOTIDE SEQUENCE [LARGE SCALE GENOMIC DNA]</scope>
    <source>
        <strain evidence="2">TK-2024</strain>
        <tissue evidence="2">Old leaves</tissue>
    </source>
</reference>
<proteinExistence type="predicted"/>
<evidence type="ECO:0000313" key="2">
    <source>
        <dbReference type="EMBL" id="KAK8995695.1"/>
    </source>
</evidence>
<keyword evidence="3" id="KW-1185">Reference proteome</keyword>